<accession>A0A0L8H2V1</accession>
<dbReference type="EMBL" id="KQ419414">
    <property type="protein sequence ID" value="KOF83611.1"/>
    <property type="molecule type" value="Genomic_DNA"/>
</dbReference>
<name>A0A0L8H2V1_OCTBM</name>
<proteinExistence type="predicted"/>
<evidence type="ECO:0000313" key="1">
    <source>
        <dbReference type="EMBL" id="KOF83611.1"/>
    </source>
</evidence>
<reference evidence="1" key="1">
    <citation type="submission" date="2015-07" db="EMBL/GenBank/DDBJ databases">
        <title>MeaNS - Measles Nucleotide Surveillance Program.</title>
        <authorList>
            <person name="Tran T."/>
            <person name="Druce J."/>
        </authorList>
    </citation>
    <scope>NUCLEOTIDE SEQUENCE</scope>
    <source>
        <strain evidence="1">UCB-OBI-ISO-001</strain>
        <tissue evidence="1">Gonad</tissue>
    </source>
</reference>
<organism evidence="1">
    <name type="scientific">Octopus bimaculoides</name>
    <name type="common">California two-spotted octopus</name>
    <dbReference type="NCBI Taxonomy" id="37653"/>
    <lineage>
        <taxon>Eukaryota</taxon>
        <taxon>Metazoa</taxon>
        <taxon>Spiralia</taxon>
        <taxon>Lophotrochozoa</taxon>
        <taxon>Mollusca</taxon>
        <taxon>Cephalopoda</taxon>
        <taxon>Coleoidea</taxon>
        <taxon>Octopodiformes</taxon>
        <taxon>Octopoda</taxon>
        <taxon>Incirrata</taxon>
        <taxon>Octopodidae</taxon>
        <taxon>Octopus</taxon>
    </lineage>
</organism>
<protein>
    <submittedName>
        <fullName evidence="1">Uncharacterized protein</fullName>
    </submittedName>
</protein>
<gene>
    <name evidence="1" type="ORF">OCBIM_22023452mg</name>
</gene>
<dbReference type="AlphaFoldDB" id="A0A0L8H2V1"/>
<sequence>MFIYTIHCSSISSIFIFYCDSISLLFTFQHPIKFDITPLYKALNEKLKYHTLKGD</sequence>